<reference evidence="3 4" key="1">
    <citation type="submission" date="2020-09" db="EMBL/GenBank/DDBJ databases">
        <title>Investigation of environmental microbes.</title>
        <authorList>
            <person name="Ou Y."/>
            <person name="Kang Q."/>
        </authorList>
    </citation>
    <scope>NUCLEOTIDE SEQUENCE [LARGE SCALE GENOMIC DNA]</scope>
    <source>
        <strain evidence="3 4">KJZ-14</strain>
    </source>
</reference>
<accession>A0A7H2BBU2</accession>
<feature type="domain" description="DUF2231" evidence="2">
    <location>
        <begin position="5"/>
        <end position="152"/>
    </location>
</feature>
<sequence>MQVLGLPAHPLVVHFGVVLMVVLAFVGIALAVSSRFSRWLGWGLPVLAVIAGVAALLTKETGEMLGKTVTDVNFHQHEKYADAAVASTGVLVIACLLWWVLSSQAHRVSALESLAGKPWVFAVLRFVLIIGALAVLVTGALTGHTGAALTWQQ</sequence>
<feature type="transmembrane region" description="Helical" evidence="1">
    <location>
        <begin position="83"/>
        <end position="101"/>
    </location>
</feature>
<proteinExistence type="predicted"/>
<keyword evidence="1" id="KW-1133">Transmembrane helix</keyword>
<evidence type="ECO:0000313" key="4">
    <source>
        <dbReference type="Proteomes" id="UP000516404"/>
    </source>
</evidence>
<keyword evidence="1" id="KW-0472">Membrane</keyword>
<dbReference type="EMBL" id="CP061539">
    <property type="protein sequence ID" value="QNV37138.1"/>
    <property type="molecule type" value="Genomic_DNA"/>
</dbReference>
<protein>
    <recommendedName>
        <fullName evidence="2">DUF2231 domain-containing protein</fullName>
    </recommendedName>
</protein>
<dbReference type="AlphaFoldDB" id="A0A7H2BBU2"/>
<gene>
    <name evidence="3" type="ORF">IDM49_07715</name>
</gene>
<dbReference type="KEGG" id="rter:IDM49_07715"/>
<organism evidence="3 4">
    <name type="scientific">Rothia terrae</name>
    <dbReference type="NCBI Taxonomy" id="396015"/>
    <lineage>
        <taxon>Bacteria</taxon>
        <taxon>Bacillati</taxon>
        <taxon>Actinomycetota</taxon>
        <taxon>Actinomycetes</taxon>
        <taxon>Micrococcales</taxon>
        <taxon>Micrococcaceae</taxon>
        <taxon>Rothia</taxon>
    </lineage>
</organism>
<dbReference type="RefSeq" id="WP_190724084.1">
    <property type="nucleotide sequence ID" value="NZ_CP061539.1"/>
</dbReference>
<keyword evidence="1" id="KW-0812">Transmembrane</keyword>
<feature type="transmembrane region" description="Helical" evidence="1">
    <location>
        <begin position="39"/>
        <end position="57"/>
    </location>
</feature>
<dbReference type="InterPro" id="IPR019251">
    <property type="entry name" value="DUF2231_TM"/>
</dbReference>
<keyword evidence="4" id="KW-1185">Reference proteome</keyword>
<dbReference type="Proteomes" id="UP000516404">
    <property type="component" value="Chromosome"/>
</dbReference>
<evidence type="ECO:0000256" key="1">
    <source>
        <dbReference type="SAM" id="Phobius"/>
    </source>
</evidence>
<dbReference type="Pfam" id="PF09990">
    <property type="entry name" value="DUF2231"/>
    <property type="match status" value="1"/>
</dbReference>
<evidence type="ECO:0000313" key="3">
    <source>
        <dbReference type="EMBL" id="QNV37138.1"/>
    </source>
</evidence>
<feature type="transmembrane region" description="Helical" evidence="1">
    <location>
        <begin position="12"/>
        <end position="32"/>
    </location>
</feature>
<name>A0A7H2BBU2_9MICC</name>
<feature type="transmembrane region" description="Helical" evidence="1">
    <location>
        <begin position="122"/>
        <end position="141"/>
    </location>
</feature>
<evidence type="ECO:0000259" key="2">
    <source>
        <dbReference type="Pfam" id="PF09990"/>
    </source>
</evidence>
<dbReference type="GeneID" id="96624124"/>